<accession>A0A418AGL6</accession>
<keyword evidence="1" id="KW-0472">Membrane</keyword>
<feature type="transmembrane region" description="Helical" evidence="1">
    <location>
        <begin position="334"/>
        <end position="358"/>
    </location>
</feature>
<feature type="transmembrane region" description="Helical" evidence="1">
    <location>
        <begin position="378"/>
        <end position="407"/>
    </location>
</feature>
<keyword evidence="1" id="KW-0812">Transmembrane</keyword>
<proteinExistence type="predicted"/>
<feature type="non-terminal residue" evidence="2">
    <location>
        <position position="426"/>
    </location>
</feature>
<comment type="caution">
    <text evidence="2">The sequence shown here is derived from an EMBL/GenBank/DDBJ whole genome shotgun (WGS) entry which is preliminary data.</text>
</comment>
<protein>
    <submittedName>
        <fullName evidence="2">Uncharacterized protein</fullName>
    </submittedName>
</protein>
<reference evidence="2 3" key="1">
    <citation type="submission" date="2018-08" db="EMBL/GenBank/DDBJ databases">
        <title>Aphanomyces genome sequencing and annotation.</title>
        <authorList>
            <person name="Minardi D."/>
            <person name="Oidtmann B."/>
            <person name="Van Der Giezen M."/>
            <person name="Studholme D.J."/>
        </authorList>
    </citation>
    <scope>NUCLEOTIDE SEQUENCE [LARGE SCALE GENOMIC DNA]</scope>
    <source>
        <strain evidence="2 3">NJM0002</strain>
    </source>
</reference>
<keyword evidence="1" id="KW-1133">Transmembrane helix</keyword>
<dbReference type="AlphaFoldDB" id="A0A418AGL6"/>
<gene>
    <name evidence="2" type="ORF">DYB32_010177</name>
</gene>
<evidence type="ECO:0000256" key="1">
    <source>
        <dbReference type="SAM" id="Phobius"/>
    </source>
</evidence>
<feature type="transmembrane region" description="Helical" evidence="1">
    <location>
        <begin position="305"/>
        <end position="328"/>
    </location>
</feature>
<dbReference type="Proteomes" id="UP000285060">
    <property type="component" value="Unassembled WGS sequence"/>
</dbReference>
<feature type="transmembrane region" description="Helical" evidence="1">
    <location>
        <begin position="65"/>
        <end position="86"/>
    </location>
</feature>
<dbReference type="EMBL" id="QUSY01002822">
    <property type="protein sequence ID" value="RHY19782.1"/>
    <property type="molecule type" value="Genomic_DNA"/>
</dbReference>
<name>A0A418AGL6_9STRA</name>
<organism evidence="2 3">
    <name type="scientific">Aphanomyces invadans</name>
    <dbReference type="NCBI Taxonomy" id="157072"/>
    <lineage>
        <taxon>Eukaryota</taxon>
        <taxon>Sar</taxon>
        <taxon>Stramenopiles</taxon>
        <taxon>Oomycota</taxon>
        <taxon>Saprolegniomycetes</taxon>
        <taxon>Saprolegniales</taxon>
        <taxon>Verrucalvaceae</taxon>
        <taxon>Aphanomyces</taxon>
    </lineage>
</organism>
<feature type="transmembrane region" description="Helical" evidence="1">
    <location>
        <begin position="164"/>
        <end position="186"/>
    </location>
</feature>
<sequence length="426" mass="47214">MDVPPSLSSLASGQQSITAKRITRWADMTKVYSCQTNGGQDSGRASQDVDAAPPPRRFHSAYHRVSVLLNLALTMSLVSTPLMAYATEPFPWTIPARDNFTWTSFDTYTAVATSMLQALYNNHTMGPGVVCMRSVDSNSHAVRYSLTFPPSHELVDHPFDAFRALVSFPGSLFYGAGLRAFVYDFLAANDSMRSMDATWQRCHHVRLLGQAVGEACTWIESTPAAQFTVYHDVVILETDVWSWVKLSYRSLLACYILRILWHQYYRHVAALHTQLQVVGLDDWPECASFHVVVGDPTGLVVSDPVVALVMVIDIFVSPTYLSMAAVRVGQFNDVLVFVLGCIYSSRNVWCGFLTMQLLTVAIKRSGKEAKFRPVHPDLLIVAAYCYGGPVVALCATTPVMALFHLVWGLFVPSEEAHEVIECITGN</sequence>
<evidence type="ECO:0000313" key="2">
    <source>
        <dbReference type="EMBL" id="RHY19782.1"/>
    </source>
</evidence>
<dbReference type="VEuPathDB" id="FungiDB:H310_13879"/>
<keyword evidence="3" id="KW-1185">Reference proteome</keyword>
<evidence type="ECO:0000313" key="3">
    <source>
        <dbReference type="Proteomes" id="UP000285060"/>
    </source>
</evidence>